<protein>
    <submittedName>
        <fullName evidence="2">Ubiquitinyl hydrolase 1</fullName>
    </submittedName>
</protein>
<evidence type="ECO:0000313" key="2">
    <source>
        <dbReference type="WBParaSite" id="Hba_13680"/>
    </source>
</evidence>
<keyword evidence="1" id="KW-1185">Reference proteome</keyword>
<reference evidence="2" key="1">
    <citation type="submission" date="2016-11" db="UniProtKB">
        <authorList>
            <consortium name="WormBaseParasite"/>
        </authorList>
    </citation>
    <scope>IDENTIFICATION</scope>
</reference>
<dbReference type="WBParaSite" id="Hba_13680">
    <property type="protein sequence ID" value="Hba_13680"/>
    <property type="gene ID" value="Hba_13680"/>
</dbReference>
<sequence length="98" mass="11275">MDDKLRSYRLPRKQSVYNALTSLIWNTVRYNHIASVIQLDGGHDVPSIQASMTQADDVTQNSSNKILCRYRQGLPAFPNFTSQIYTSSDYIWGSWMKI</sequence>
<dbReference type="Proteomes" id="UP000095283">
    <property type="component" value="Unplaced"/>
</dbReference>
<dbReference type="AlphaFoldDB" id="A0A1I7X863"/>
<accession>A0A1I7X863</accession>
<name>A0A1I7X863_HETBA</name>
<proteinExistence type="predicted"/>
<evidence type="ECO:0000313" key="1">
    <source>
        <dbReference type="Proteomes" id="UP000095283"/>
    </source>
</evidence>
<organism evidence="1 2">
    <name type="scientific">Heterorhabditis bacteriophora</name>
    <name type="common">Entomopathogenic nematode worm</name>
    <dbReference type="NCBI Taxonomy" id="37862"/>
    <lineage>
        <taxon>Eukaryota</taxon>
        <taxon>Metazoa</taxon>
        <taxon>Ecdysozoa</taxon>
        <taxon>Nematoda</taxon>
        <taxon>Chromadorea</taxon>
        <taxon>Rhabditida</taxon>
        <taxon>Rhabditina</taxon>
        <taxon>Rhabditomorpha</taxon>
        <taxon>Strongyloidea</taxon>
        <taxon>Heterorhabditidae</taxon>
        <taxon>Heterorhabditis</taxon>
    </lineage>
</organism>